<feature type="DNA-binding region" description="Homeobox" evidence="8">
    <location>
        <begin position="128"/>
        <end position="187"/>
    </location>
</feature>
<comment type="function">
    <text evidence="1">Possibly involved in the ontogenesis of pituitary gonadotropes, as well as somatotropes, lactotropes and caudomedial thyrotropes.</text>
</comment>
<keyword evidence="4 8" id="KW-0238">DNA-binding</keyword>
<dbReference type="Pfam" id="PF00046">
    <property type="entry name" value="Homeodomain"/>
    <property type="match status" value="1"/>
</dbReference>
<feature type="compositionally biased region" description="Low complexity" evidence="10">
    <location>
        <begin position="274"/>
        <end position="285"/>
    </location>
</feature>
<organism evidence="12 13">
    <name type="scientific">Ceratotherium simum simum</name>
    <name type="common">Southern white rhinoceros</name>
    <dbReference type="NCBI Taxonomy" id="73337"/>
    <lineage>
        <taxon>Eukaryota</taxon>
        <taxon>Metazoa</taxon>
        <taxon>Chordata</taxon>
        <taxon>Craniata</taxon>
        <taxon>Vertebrata</taxon>
        <taxon>Euteleostomi</taxon>
        <taxon>Mammalia</taxon>
        <taxon>Eutheria</taxon>
        <taxon>Laurasiatheria</taxon>
        <taxon>Perissodactyla</taxon>
        <taxon>Rhinocerotidae</taxon>
        <taxon>Ceratotherium</taxon>
    </lineage>
</organism>
<reference evidence="13" key="1">
    <citation type="submission" date="2025-08" db="UniProtKB">
        <authorList>
            <consortium name="RefSeq"/>
        </authorList>
    </citation>
    <scope>IDENTIFICATION</scope>
</reference>
<dbReference type="PANTHER" id="PTHR47409">
    <property type="entry name" value="HOMEOBOX PROTEIN PROPHET OF PIT-1"/>
    <property type="match status" value="1"/>
</dbReference>
<comment type="subcellular location">
    <subcellularLocation>
        <location evidence="8 9">Nucleus</location>
    </subcellularLocation>
</comment>
<feature type="region of interest" description="Disordered" evidence="10">
    <location>
        <begin position="20"/>
        <end position="44"/>
    </location>
</feature>
<dbReference type="Gene3D" id="1.10.10.60">
    <property type="entry name" value="Homeodomain-like"/>
    <property type="match status" value="1"/>
</dbReference>
<sequence length="285" mass="32157">MTVQDRDLYLCLHLRRDSRRGVNRGRRSETTGREGNNRKREPETRGLRRLDCLWSLLLAMEAEGRSGQGRQRRGRVCSSLWPESYTAAGTVTSMVDMSTRPYRNLSGIGMGRPRLSPQGGQRGRSHSRRRHRTTFSPAQLEQLESAFGRNQYPDIWAREGLARDTGLSEARIQVWFQNRRAKQRKQERSLLQPLAHLSPATFSGFLPESPACPYSYPTPPPPVTCFPHPYNHALPAQPSAGGSFARPHQSEDWCPSLHPNPAGHLPCPPPPPMLSLSLEPPKSWN</sequence>
<proteinExistence type="inferred from homology"/>
<keyword evidence="5 8" id="KW-0371">Homeobox</keyword>
<evidence type="ECO:0000256" key="4">
    <source>
        <dbReference type="ARBA" id="ARBA00023125"/>
    </source>
</evidence>
<dbReference type="InterPro" id="IPR042412">
    <property type="entry name" value="PROP1"/>
</dbReference>
<evidence type="ECO:0000256" key="2">
    <source>
        <dbReference type="ARBA" id="ARBA00005733"/>
    </source>
</evidence>
<evidence type="ECO:0000256" key="9">
    <source>
        <dbReference type="RuleBase" id="RU000682"/>
    </source>
</evidence>
<dbReference type="PANTHER" id="PTHR47409:SF1">
    <property type="entry name" value="HOMEOBOX PROTEIN PROPHET OF PIT-1"/>
    <property type="match status" value="1"/>
</dbReference>
<dbReference type="CDD" id="cd00086">
    <property type="entry name" value="homeodomain"/>
    <property type="match status" value="1"/>
</dbReference>
<dbReference type="RefSeq" id="XP_004428500.2">
    <property type="nucleotide sequence ID" value="XM_004428443.2"/>
</dbReference>
<keyword evidence="6 8" id="KW-0539">Nucleus</keyword>
<dbReference type="SUPFAM" id="SSF46689">
    <property type="entry name" value="Homeodomain-like"/>
    <property type="match status" value="1"/>
</dbReference>
<protein>
    <recommendedName>
        <fullName evidence="3">Homeobox protein prophet of Pit-1</fullName>
    </recommendedName>
    <alternativeName>
        <fullName evidence="7">Pituitary-specific homeodomain factor</fullName>
    </alternativeName>
</protein>
<feature type="compositionally biased region" description="Basic residues" evidence="10">
    <location>
        <begin position="123"/>
        <end position="133"/>
    </location>
</feature>
<keyword evidence="12" id="KW-1185">Reference proteome</keyword>
<dbReference type="GO" id="GO:0003677">
    <property type="term" value="F:DNA binding"/>
    <property type="evidence" value="ECO:0007669"/>
    <property type="project" value="UniProtKB-KW"/>
</dbReference>
<evidence type="ECO:0000256" key="10">
    <source>
        <dbReference type="SAM" id="MobiDB-lite"/>
    </source>
</evidence>
<feature type="domain" description="Homeobox" evidence="11">
    <location>
        <begin position="126"/>
        <end position="186"/>
    </location>
</feature>
<dbReference type="InterPro" id="IPR001356">
    <property type="entry name" value="HD"/>
</dbReference>
<dbReference type="PROSITE" id="PS50071">
    <property type="entry name" value="HOMEOBOX_2"/>
    <property type="match status" value="1"/>
</dbReference>
<evidence type="ECO:0000259" key="11">
    <source>
        <dbReference type="PROSITE" id="PS50071"/>
    </source>
</evidence>
<feature type="region of interest" description="Disordered" evidence="10">
    <location>
        <begin position="238"/>
        <end position="285"/>
    </location>
</feature>
<evidence type="ECO:0000256" key="8">
    <source>
        <dbReference type="PROSITE-ProRule" id="PRU00108"/>
    </source>
</evidence>
<evidence type="ECO:0000256" key="1">
    <source>
        <dbReference type="ARBA" id="ARBA00002030"/>
    </source>
</evidence>
<dbReference type="SMART" id="SM00389">
    <property type="entry name" value="HOX"/>
    <property type="match status" value="1"/>
</dbReference>
<evidence type="ECO:0000256" key="3">
    <source>
        <dbReference type="ARBA" id="ARBA00019432"/>
    </source>
</evidence>
<evidence type="ECO:0000256" key="7">
    <source>
        <dbReference type="ARBA" id="ARBA00030888"/>
    </source>
</evidence>
<accession>A0ABM0HJS7</accession>
<evidence type="ECO:0000256" key="5">
    <source>
        <dbReference type="ARBA" id="ARBA00023155"/>
    </source>
</evidence>
<feature type="region of interest" description="Disordered" evidence="10">
    <location>
        <begin position="106"/>
        <end position="134"/>
    </location>
</feature>
<dbReference type="InterPro" id="IPR009057">
    <property type="entry name" value="Homeodomain-like_sf"/>
</dbReference>
<dbReference type="PROSITE" id="PS00027">
    <property type="entry name" value="HOMEOBOX_1"/>
    <property type="match status" value="1"/>
</dbReference>
<gene>
    <name evidence="13" type="primary">LOC101396370</name>
</gene>
<dbReference type="InterPro" id="IPR017970">
    <property type="entry name" value="Homeobox_CS"/>
</dbReference>
<name>A0ABM0HJS7_CERSS</name>
<feature type="compositionally biased region" description="Basic and acidic residues" evidence="10">
    <location>
        <begin position="26"/>
        <end position="44"/>
    </location>
</feature>
<dbReference type="GeneID" id="101396370"/>
<comment type="similarity">
    <text evidence="2">Belongs to the paired homeobox family.</text>
</comment>
<evidence type="ECO:0000313" key="12">
    <source>
        <dbReference type="Proteomes" id="UP000694910"/>
    </source>
</evidence>
<evidence type="ECO:0000256" key="6">
    <source>
        <dbReference type="ARBA" id="ARBA00023242"/>
    </source>
</evidence>
<evidence type="ECO:0000313" key="13">
    <source>
        <dbReference type="RefSeq" id="XP_004428500.2"/>
    </source>
</evidence>
<dbReference type="Proteomes" id="UP000694910">
    <property type="component" value="Unplaced"/>
</dbReference>